<dbReference type="GO" id="GO:0003924">
    <property type="term" value="F:GTPase activity"/>
    <property type="evidence" value="ECO:0007669"/>
    <property type="project" value="InterPro"/>
</dbReference>
<dbReference type="EMBL" id="BA000048">
    <property type="protein sequence ID" value="BAJ51148.1"/>
    <property type="molecule type" value="Genomic_DNA"/>
</dbReference>
<evidence type="ECO:0000313" key="3">
    <source>
        <dbReference type="EMBL" id="BAJ48368.1"/>
    </source>
</evidence>
<dbReference type="KEGG" id="csu:CSUB_C1297"/>
<reference evidence="3 5" key="1">
    <citation type="journal article" date="2005" name="Environ. Microbiol.">
        <title>Genetic and functional properties of uncultivated thermophilic crenarchaeotes from a subsurface gold mine as revealed by analysis of genome fragments.</title>
        <authorList>
            <person name="Nunoura T."/>
            <person name="Hirayama H."/>
            <person name="Takami H."/>
            <person name="Oida H."/>
            <person name="Nishi S."/>
            <person name="Shimamura S."/>
            <person name="Suzuki Y."/>
            <person name="Inagaki F."/>
            <person name="Takai K."/>
            <person name="Nealson K.H."/>
            <person name="Horikoshi K."/>
        </authorList>
    </citation>
    <scope>NUCLEOTIDE SEQUENCE [LARGE SCALE GENOMIC DNA]</scope>
</reference>
<dbReference type="EMBL" id="AP011863">
    <property type="protein sequence ID" value="BAJ48368.1"/>
    <property type="molecule type" value="Genomic_DNA"/>
</dbReference>
<dbReference type="InterPro" id="IPR012675">
    <property type="entry name" value="Beta-grasp_dom_sf"/>
</dbReference>
<feature type="domain" description="TGS" evidence="2">
    <location>
        <begin position="312"/>
        <end position="385"/>
    </location>
</feature>
<evidence type="ECO:0000256" key="1">
    <source>
        <dbReference type="SAM" id="Coils"/>
    </source>
</evidence>
<dbReference type="STRING" id="311458.CSUB_C1297"/>
<dbReference type="GO" id="GO:0005525">
    <property type="term" value="F:GTP binding"/>
    <property type="evidence" value="ECO:0007669"/>
    <property type="project" value="InterPro"/>
</dbReference>
<dbReference type="SUPFAM" id="SSF52540">
    <property type="entry name" value="P-loop containing nucleoside triphosphate hydrolases"/>
    <property type="match status" value="1"/>
</dbReference>
<dbReference type="Pfam" id="PF02824">
    <property type="entry name" value="TGS"/>
    <property type="match status" value="1"/>
</dbReference>
<evidence type="ECO:0000259" key="2">
    <source>
        <dbReference type="PROSITE" id="PS51880"/>
    </source>
</evidence>
<dbReference type="Gene3D" id="3.40.50.300">
    <property type="entry name" value="P-loop containing nucleotide triphosphate hydrolases"/>
    <property type="match status" value="1"/>
</dbReference>
<reference evidence="3 5" key="2">
    <citation type="journal article" date="2011" name="Nucleic Acids Res.">
        <title>Insights into the evolution of Archaea and eukaryotic protein modifier systems revealed by the genome of a novel archaeal group.</title>
        <authorList>
            <person name="Nunoura T."/>
            <person name="Takaki Y."/>
            <person name="Kakuta J."/>
            <person name="Nishi S."/>
            <person name="Sugahara J."/>
            <person name="Kazama H."/>
            <person name="Chee G."/>
            <person name="Hattori M."/>
            <person name="Kanai A."/>
            <person name="Atomi H."/>
            <person name="Takai K."/>
            <person name="Takami H."/>
        </authorList>
    </citation>
    <scope>NUCLEOTIDE SEQUENCE [LARGE SCALE GENOMIC DNA]</scope>
</reference>
<dbReference type="Pfam" id="PF01926">
    <property type="entry name" value="MMR_HSR1"/>
    <property type="match status" value="1"/>
</dbReference>
<dbReference type="InterPro" id="IPR004095">
    <property type="entry name" value="TGS"/>
</dbReference>
<evidence type="ECO:0000313" key="4">
    <source>
        <dbReference type="EMBL" id="BAJ51148.1"/>
    </source>
</evidence>
<dbReference type="InterPro" id="IPR027417">
    <property type="entry name" value="P-loop_NTPase"/>
</dbReference>
<dbReference type="BioCyc" id="CCAL311458:G131R-1312-MONOMER"/>
<evidence type="ECO:0000313" key="5">
    <source>
        <dbReference type="Proteomes" id="UP000008120"/>
    </source>
</evidence>
<dbReference type="AlphaFoldDB" id="E6N7U9"/>
<dbReference type="SUPFAM" id="SSF81271">
    <property type="entry name" value="TGS-like"/>
    <property type="match status" value="1"/>
</dbReference>
<dbReference type="Gene3D" id="3.10.20.30">
    <property type="match status" value="1"/>
</dbReference>
<dbReference type="Proteomes" id="UP000008120">
    <property type="component" value="Chromosome"/>
</dbReference>
<dbReference type="InterPro" id="IPR006073">
    <property type="entry name" value="GTP-bd"/>
</dbReference>
<accession>E6N7U9</accession>
<gene>
    <name evidence="4" type="ORF">CSUB_C1297</name>
    <name evidence="3" type="ORF">HGMM_F49D05C23</name>
</gene>
<dbReference type="PANTHER" id="PTHR43127">
    <property type="entry name" value="DEVELOPMENTALLY-REGULATED GTP-BINDING PROTEIN 2"/>
    <property type="match status" value="1"/>
</dbReference>
<protein>
    <submittedName>
        <fullName evidence="3">GTP-binding protein</fullName>
    </submittedName>
</protein>
<dbReference type="InterPro" id="IPR045001">
    <property type="entry name" value="DRG"/>
</dbReference>
<dbReference type="PROSITE" id="PS51880">
    <property type="entry name" value="TGS"/>
    <property type="match status" value="1"/>
</dbReference>
<dbReference type="InterPro" id="IPR012676">
    <property type="entry name" value="TGS-like"/>
</dbReference>
<proteinExistence type="predicted"/>
<name>E6N7U9_CALS0</name>
<keyword evidence="1" id="KW-0175">Coiled coil</keyword>
<feature type="coiled-coil region" evidence="1">
    <location>
        <begin position="39"/>
        <end position="66"/>
    </location>
</feature>
<dbReference type="PRINTS" id="PR00326">
    <property type="entry name" value="GTP1OBG"/>
</dbReference>
<organism evidence="3 5">
    <name type="scientific">Caldiarchaeum subterraneum</name>
    <dbReference type="NCBI Taxonomy" id="311458"/>
    <lineage>
        <taxon>Archaea</taxon>
        <taxon>Nitrososphaerota</taxon>
        <taxon>Candidatus Caldarchaeales</taxon>
        <taxon>Candidatus Caldarchaeaceae</taxon>
        <taxon>Candidatus Caldarchaeum</taxon>
    </lineage>
</organism>
<sequence>MPTNLPAEAQAKLAKYQEARTVEEKIRALEEALPLIPDHKGTEKMRAQLKTTLAKLRKEAERKKSAKVSRTDLFAFRKEGAATVALLGVANSGKSTIIRFMTNAKAEVSMYELTTTRPIPAMMLYEDVYIQLVELPAVLTSRLETTPFTSRSIAAARGADLILLTLDGMRDLEEQYLRLVELLEDSGITLGAKSFEVEVEKKDSGGIRIVLFGRFHGSLEELKRELQQIGLRNAVVKIYGEADVDSVLEQVLHPTVYKKAMVAVGRSDYASAEGVERLRRLTSQHGLPFLQLTETKPETFRDLAEKIFQNLELVRIYTQKDGVVNRKPVVVKKGTTVKELAQIIHREIAEELKYARVWGRSVKIQGQQVGPSHVLMDGDIVELVV</sequence>